<reference evidence="6" key="2">
    <citation type="submission" date="2020-09" db="EMBL/GenBank/DDBJ databases">
        <authorList>
            <person name="Sun Q."/>
            <person name="Zhou Y."/>
        </authorList>
    </citation>
    <scope>NUCLEOTIDE SEQUENCE</scope>
    <source>
        <strain evidence="6">CGMCC 1.16012</strain>
    </source>
</reference>
<dbReference type="AlphaFoldDB" id="A0A917EI18"/>
<evidence type="ECO:0000313" key="7">
    <source>
        <dbReference type="Proteomes" id="UP000606730"/>
    </source>
</evidence>
<dbReference type="OrthoDB" id="9786833at2"/>
<dbReference type="InterPro" id="IPR028082">
    <property type="entry name" value="Peripla_BP_I"/>
</dbReference>
<name>A0A917EI18_9RHOB</name>
<sequence length="399" mass="42814">MKRRTNLKLAAAAALALALPQVALAEDTLKLGIVAHKTGPLAGGEKVTQTPNVQLWIHEVNERGGLNVGGTQMKVELVEYDDKTNPGEHIKAANRLINQDNVHFIVAPYGTGFNIAAAPIYGKSGYPMVAVSAITDKVDELAERFPNLFFTLGTTTAFVEAVRDILVEQRDAGNIGNKVAMVNVADAFGIELADVARQAFTDAGFELVYDKSYPLGTPDLSPVMKGAKASAADAFIAWSYPPDSFGLAEQAIIEDLDVSIYYSAVATSFPAFFGAYGSKIDNVLGAGGTNVDDPKIAAYRQAHEEVTGATPDFWASANTYAALEVLGQAIEGAGTLDRNTVTQYIKDNSFDTIMGTLDFENNFSEKFWTVGQWQDGVFRGVKGVNVDGAVDVRLKDGWK</sequence>
<dbReference type="PANTHER" id="PTHR30483">
    <property type="entry name" value="LEUCINE-SPECIFIC-BINDING PROTEIN"/>
    <property type="match status" value="1"/>
</dbReference>
<feature type="domain" description="Leucine-binding protein" evidence="5">
    <location>
        <begin position="28"/>
        <end position="361"/>
    </location>
</feature>
<comment type="caution">
    <text evidence="6">The sequence shown here is derived from an EMBL/GenBank/DDBJ whole genome shotgun (WGS) entry which is preliminary data.</text>
</comment>
<evidence type="ECO:0000256" key="2">
    <source>
        <dbReference type="ARBA" id="ARBA00022729"/>
    </source>
</evidence>
<keyword evidence="3" id="KW-0029">Amino-acid transport</keyword>
<proteinExistence type="inferred from homology"/>
<evidence type="ECO:0000259" key="5">
    <source>
        <dbReference type="Pfam" id="PF13458"/>
    </source>
</evidence>
<reference evidence="6" key="1">
    <citation type="journal article" date="2014" name="Int. J. Syst. Evol. Microbiol.">
        <title>Complete genome sequence of Corynebacterium casei LMG S-19264T (=DSM 44701T), isolated from a smear-ripened cheese.</title>
        <authorList>
            <consortium name="US DOE Joint Genome Institute (JGI-PGF)"/>
            <person name="Walter F."/>
            <person name="Albersmeier A."/>
            <person name="Kalinowski J."/>
            <person name="Ruckert C."/>
        </authorList>
    </citation>
    <scope>NUCLEOTIDE SEQUENCE</scope>
    <source>
        <strain evidence="6">CGMCC 1.16012</strain>
    </source>
</reference>
<dbReference type="Gene3D" id="3.40.50.2300">
    <property type="match status" value="2"/>
</dbReference>
<dbReference type="CDD" id="cd06338">
    <property type="entry name" value="PBP1_ABC_ligand_binding-like"/>
    <property type="match status" value="1"/>
</dbReference>
<dbReference type="GO" id="GO:0006865">
    <property type="term" value="P:amino acid transport"/>
    <property type="evidence" value="ECO:0007669"/>
    <property type="project" value="UniProtKB-KW"/>
</dbReference>
<keyword evidence="2 4" id="KW-0732">Signal</keyword>
<evidence type="ECO:0000313" key="6">
    <source>
        <dbReference type="EMBL" id="GGE43132.1"/>
    </source>
</evidence>
<protein>
    <submittedName>
        <fullName evidence="6">Twin-arginine translocation pathway signal protein</fullName>
    </submittedName>
</protein>
<evidence type="ECO:0000256" key="4">
    <source>
        <dbReference type="SAM" id="SignalP"/>
    </source>
</evidence>
<feature type="signal peptide" evidence="4">
    <location>
        <begin position="1"/>
        <end position="25"/>
    </location>
</feature>
<evidence type="ECO:0000256" key="1">
    <source>
        <dbReference type="ARBA" id="ARBA00010062"/>
    </source>
</evidence>
<dbReference type="InterPro" id="IPR051010">
    <property type="entry name" value="BCAA_transport"/>
</dbReference>
<dbReference type="EMBL" id="BMKN01000001">
    <property type="protein sequence ID" value="GGE43132.1"/>
    <property type="molecule type" value="Genomic_DNA"/>
</dbReference>
<organism evidence="6 7">
    <name type="scientific">Actibacterium pelagium</name>
    <dbReference type="NCBI Taxonomy" id="2029103"/>
    <lineage>
        <taxon>Bacteria</taxon>
        <taxon>Pseudomonadati</taxon>
        <taxon>Pseudomonadota</taxon>
        <taxon>Alphaproteobacteria</taxon>
        <taxon>Rhodobacterales</taxon>
        <taxon>Roseobacteraceae</taxon>
        <taxon>Actibacterium</taxon>
    </lineage>
</organism>
<dbReference type="RefSeq" id="WP_095596280.1">
    <property type="nucleotide sequence ID" value="NZ_BMKN01000001.1"/>
</dbReference>
<dbReference type="InterPro" id="IPR028081">
    <property type="entry name" value="Leu-bd"/>
</dbReference>
<dbReference type="Proteomes" id="UP000606730">
    <property type="component" value="Unassembled WGS sequence"/>
</dbReference>
<dbReference type="Pfam" id="PF13458">
    <property type="entry name" value="Peripla_BP_6"/>
    <property type="match status" value="1"/>
</dbReference>
<keyword evidence="3" id="KW-0813">Transport</keyword>
<dbReference type="SUPFAM" id="SSF53822">
    <property type="entry name" value="Periplasmic binding protein-like I"/>
    <property type="match status" value="1"/>
</dbReference>
<feature type="chain" id="PRO_5037057375" evidence="4">
    <location>
        <begin position="26"/>
        <end position="399"/>
    </location>
</feature>
<comment type="similarity">
    <text evidence="1">Belongs to the leucine-binding protein family.</text>
</comment>
<gene>
    <name evidence="6" type="ORF">GCM10011517_08470</name>
</gene>
<dbReference type="PANTHER" id="PTHR30483:SF37">
    <property type="entry name" value="ABC TRANSPORTER SUBSTRATE-BINDING PROTEIN"/>
    <property type="match status" value="1"/>
</dbReference>
<keyword evidence="7" id="KW-1185">Reference proteome</keyword>
<accession>A0A917EI18</accession>
<evidence type="ECO:0000256" key="3">
    <source>
        <dbReference type="ARBA" id="ARBA00022970"/>
    </source>
</evidence>